<dbReference type="NCBIfam" id="TIGR03448">
    <property type="entry name" value="mycothiol_MshD"/>
    <property type="match status" value="1"/>
</dbReference>
<evidence type="ECO:0000256" key="3">
    <source>
        <dbReference type="ARBA" id="ARBA00023315"/>
    </source>
</evidence>
<dbReference type="Proteomes" id="UP000188324">
    <property type="component" value="Chromosome"/>
</dbReference>
<name>A0A1Q2CIN1_9ACTN</name>
<evidence type="ECO:0000256" key="1">
    <source>
        <dbReference type="ARBA" id="ARBA00022679"/>
    </source>
</evidence>
<comment type="caution">
    <text evidence="4">Lacks conserved residue(s) required for the propagation of feature annotation.</text>
</comment>
<feature type="binding site" evidence="4">
    <location>
        <position position="23"/>
    </location>
    <ligand>
        <name>1D-myo-inositol 2-(L-cysteinylamino)-2-deoxy-alpha-D-glucopyranoside</name>
        <dbReference type="ChEBI" id="CHEBI:58887"/>
    </ligand>
</feature>
<feature type="binding site" evidence="4">
    <location>
        <position position="205"/>
    </location>
    <ligand>
        <name>1D-myo-inositol 2-(L-cysteinylamino)-2-deoxy-alpha-D-glucopyranoside</name>
        <dbReference type="ChEBI" id="CHEBI:58887"/>
    </ligand>
</feature>
<comment type="similarity">
    <text evidence="4">Belongs to the acetyltransferase family. MshD subfamily.</text>
</comment>
<organism evidence="6 7">
    <name type="scientific">Tessaracoccus flavus</name>
    <dbReference type="NCBI Taxonomy" id="1610493"/>
    <lineage>
        <taxon>Bacteria</taxon>
        <taxon>Bacillati</taxon>
        <taxon>Actinomycetota</taxon>
        <taxon>Actinomycetes</taxon>
        <taxon>Propionibacteriales</taxon>
        <taxon>Propionibacteriaceae</taxon>
        <taxon>Tessaracoccus</taxon>
    </lineage>
</organism>
<dbReference type="GO" id="GO:0035447">
    <property type="term" value="F:mycothiol synthase activity"/>
    <property type="evidence" value="ECO:0007669"/>
    <property type="project" value="UniProtKB-UniRule"/>
</dbReference>
<evidence type="ECO:0000313" key="6">
    <source>
        <dbReference type="EMBL" id="AQP45967.1"/>
    </source>
</evidence>
<feature type="binding site" evidence="4">
    <location>
        <begin position="216"/>
        <end position="222"/>
    </location>
    <ligand>
        <name>acetyl-CoA</name>
        <dbReference type="ChEBI" id="CHEBI:57288"/>
        <label>2</label>
    </ligand>
</feature>
<dbReference type="InterPro" id="IPR016181">
    <property type="entry name" value="Acyl_CoA_acyltransferase"/>
</dbReference>
<keyword evidence="1 4" id="KW-0808">Transferase</keyword>
<feature type="binding site" evidence="4">
    <location>
        <position position="243"/>
    </location>
    <ligand>
        <name>1D-myo-inositol 2-(L-cysteinylamino)-2-deoxy-alpha-D-glucopyranoside</name>
        <dbReference type="ChEBI" id="CHEBI:58887"/>
    </ligand>
</feature>
<evidence type="ECO:0000259" key="5">
    <source>
        <dbReference type="PROSITE" id="PS51186"/>
    </source>
</evidence>
<feature type="domain" description="N-acetyltransferase" evidence="5">
    <location>
        <begin position="132"/>
        <end position="273"/>
    </location>
</feature>
<dbReference type="STRING" id="1610493.RPIT_01785"/>
<dbReference type="CDD" id="cd04301">
    <property type="entry name" value="NAT_SF"/>
    <property type="match status" value="2"/>
</dbReference>
<feature type="binding site" evidence="4">
    <location>
        <begin position="61"/>
        <end position="63"/>
    </location>
    <ligand>
        <name>acetyl-CoA</name>
        <dbReference type="ChEBI" id="CHEBI:57288"/>
        <label>1</label>
    </ligand>
</feature>
<dbReference type="GO" id="GO:0010125">
    <property type="term" value="P:mycothiol biosynthetic process"/>
    <property type="evidence" value="ECO:0007669"/>
    <property type="project" value="UniProtKB-UniRule"/>
</dbReference>
<comment type="function">
    <text evidence="4">Catalyzes the transfer of acetyl from acetyl-CoA to desacetylmycothiol (Cys-GlcN-Ins) to form mycothiol.</text>
</comment>
<dbReference type="Pfam" id="PF00583">
    <property type="entry name" value="Acetyltransf_1"/>
    <property type="match status" value="2"/>
</dbReference>
<dbReference type="InterPro" id="IPR000182">
    <property type="entry name" value="GNAT_dom"/>
</dbReference>
<dbReference type="AlphaFoldDB" id="A0A1Q2CIN1"/>
<dbReference type="EMBL" id="CP019605">
    <property type="protein sequence ID" value="AQP45967.1"/>
    <property type="molecule type" value="Genomic_DNA"/>
</dbReference>
<evidence type="ECO:0000256" key="4">
    <source>
        <dbReference type="HAMAP-Rule" id="MF_01698"/>
    </source>
</evidence>
<dbReference type="PROSITE" id="PS51186">
    <property type="entry name" value="GNAT"/>
    <property type="match status" value="2"/>
</dbReference>
<feature type="binding site" evidence="4">
    <location>
        <position position="158"/>
    </location>
    <ligand>
        <name>1D-myo-inositol 2-(L-cysteinylamino)-2-deoxy-alpha-D-glucopyranoside</name>
        <dbReference type="ChEBI" id="CHEBI:58887"/>
    </ligand>
</feature>
<comment type="subunit">
    <text evidence="4">Monomer.</text>
</comment>
<proteinExistence type="inferred from homology"/>
<keyword evidence="3 4" id="KW-0012">Acyltransferase</keyword>
<dbReference type="HAMAP" id="MF_01698">
    <property type="entry name" value="MshD"/>
    <property type="match status" value="1"/>
</dbReference>
<dbReference type="InterPro" id="IPR017813">
    <property type="entry name" value="Mycothiol_AcTrfase"/>
</dbReference>
<comment type="catalytic activity">
    <reaction evidence="4">
        <text>1D-myo-inositol 2-(L-cysteinylamino)-2-deoxy-alpha-D-glucopyranoside + acetyl-CoA = mycothiol + CoA + H(+)</text>
        <dbReference type="Rhea" id="RHEA:26172"/>
        <dbReference type="ChEBI" id="CHEBI:15378"/>
        <dbReference type="ChEBI" id="CHEBI:16768"/>
        <dbReference type="ChEBI" id="CHEBI:57287"/>
        <dbReference type="ChEBI" id="CHEBI:57288"/>
        <dbReference type="ChEBI" id="CHEBI:58887"/>
        <dbReference type="EC" id="2.3.1.189"/>
    </reaction>
</comment>
<feature type="domain" description="N-acetyltransferase" evidence="5">
    <location>
        <begin position="1"/>
        <end position="121"/>
    </location>
</feature>
<feature type="binding site" evidence="4">
    <location>
        <position position="197"/>
    </location>
    <ligand>
        <name>1D-myo-inositol 2-(L-cysteinylamino)-2-deoxy-alpha-D-glucopyranoside</name>
        <dbReference type="ChEBI" id="CHEBI:58887"/>
    </ligand>
</feature>
<dbReference type="SUPFAM" id="SSF55729">
    <property type="entry name" value="Acyl-CoA N-acyltransferases (Nat)"/>
    <property type="match status" value="1"/>
</dbReference>
<protein>
    <recommendedName>
        <fullName evidence="4">Mycothiol acetyltransferase</fullName>
        <shortName evidence="4">MSH acetyltransferase</shortName>
        <ecNumber evidence="4">2.3.1.189</ecNumber>
    </recommendedName>
    <alternativeName>
        <fullName evidence="4">Mycothiol synthase</fullName>
    </alternativeName>
</protein>
<dbReference type="EC" id="2.3.1.189" evidence="4"/>
<dbReference type="Gene3D" id="3.40.630.30">
    <property type="match status" value="1"/>
</dbReference>
<accession>A0A1Q2CIN1</accession>
<reference evidence="6 7" key="1">
    <citation type="journal article" date="2016" name="Int. J. Syst. Evol. Microbiol.">
        <title>Tessaracoccus flavus sp. nov., isolated from the drainage system of a lindane-producing factory.</title>
        <authorList>
            <person name="Kumari R."/>
            <person name="Singh P."/>
            <person name="Schumann P."/>
            <person name="Lal R."/>
        </authorList>
    </citation>
    <scope>NUCLEOTIDE SEQUENCE [LARGE SCALE GENOMIC DNA]</scope>
    <source>
        <strain evidence="6 7">RP1T</strain>
    </source>
</reference>
<evidence type="ECO:0000256" key="2">
    <source>
        <dbReference type="ARBA" id="ARBA00022737"/>
    </source>
</evidence>
<sequence>MREALLSLVADITKHDGVSPINESASLGIDGEREADFYFMGSRTDPHGFVVCDERDGTLMVGVHPDHRCRGVGTQLLDEALRSHPDSAVWAFGTLPGAEALAARVGLTPVRQLLRMERPLDPPSRVSMPEGFEIVAYTPDDAEAVVAINAAAFAHHPEQGRLSVGEFLQLTRQPWFDPAGLLIAKSNGVATGFHWTKRHGEGLGEVYVLAVAPDHEGRGLGRVLLEEGLNHLVQQGDDRVQLYVEAAETRVVNMYKAAGFDVAQTDTSYRVDR</sequence>
<keyword evidence="7" id="KW-1185">Reference proteome</keyword>
<dbReference type="PANTHER" id="PTHR43877">
    <property type="entry name" value="AMINOALKYLPHOSPHONATE N-ACETYLTRANSFERASE-RELATED-RELATED"/>
    <property type="match status" value="1"/>
</dbReference>
<feature type="binding site" evidence="4">
    <location>
        <begin position="209"/>
        <end position="211"/>
    </location>
    <ligand>
        <name>acetyl-CoA</name>
        <dbReference type="ChEBI" id="CHEBI:57288"/>
        <label>2</label>
    </ligand>
</feature>
<evidence type="ECO:0000313" key="7">
    <source>
        <dbReference type="Proteomes" id="UP000188324"/>
    </source>
</evidence>
<gene>
    <name evidence="4" type="primary">mshD</name>
    <name evidence="6" type="ORF">RPIT_01785</name>
</gene>
<keyword evidence="2 4" id="KW-0677">Repeat</keyword>
<dbReference type="KEGG" id="tfl:RPIT_01785"/>
<dbReference type="InterPro" id="IPR050832">
    <property type="entry name" value="Bact_Acetyltransf"/>
</dbReference>